<keyword evidence="3" id="KW-1185">Reference proteome</keyword>
<reference evidence="3" key="1">
    <citation type="journal article" date="2006" name="PLoS Biol.">
        <title>Macronuclear genome sequence of the ciliate Tetrahymena thermophila, a model eukaryote.</title>
        <authorList>
            <person name="Eisen J.A."/>
            <person name="Coyne R.S."/>
            <person name="Wu M."/>
            <person name="Wu D."/>
            <person name="Thiagarajan M."/>
            <person name="Wortman J.R."/>
            <person name="Badger J.H."/>
            <person name="Ren Q."/>
            <person name="Amedeo P."/>
            <person name="Jones K.M."/>
            <person name="Tallon L.J."/>
            <person name="Delcher A.L."/>
            <person name="Salzberg S.L."/>
            <person name="Silva J.C."/>
            <person name="Haas B.J."/>
            <person name="Majoros W.H."/>
            <person name="Farzad M."/>
            <person name="Carlton J.M."/>
            <person name="Smith R.K. Jr."/>
            <person name="Garg J."/>
            <person name="Pearlman R.E."/>
            <person name="Karrer K.M."/>
            <person name="Sun L."/>
            <person name="Manning G."/>
            <person name="Elde N.C."/>
            <person name="Turkewitz A.P."/>
            <person name="Asai D.J."/>
            <person name="Wilkes D.E."/>
            <person name="Wang Y."/>
            <person name="Cai H."/>
            <person name="Collins K."/>
            <person name="Stewart B.A."/>
            <person name="Lee S.R."/>
            <person name="Wilamowska K."/>
            <person name="Weinberg Z."/>
            <person name="Ruzzo W.L."/>
            <person name="Wloga D."/>
            <person name="Gaertig J."/>
            <person name="Frankel J."/>
            <person name="Tsao C.-C."/>
            <person name="Gorovsky M.A."/>
            <person name="Keeling P.J."/>
            <person name="Waller R.F."/>
            <person name="Patron N.J."/>
            <person name="Cherry J.M."/>
            <person name="Stover N.A."/>
            <person name="Krieger C.J."/>
            <person name="del Toro C."/>
            <person name="Ryder H.F."/>
            <person name="Williamson S.C."/>
            <person name="Barbeau R.A."/>
            <person name="Hamilton E.P."/>
            <person name="Orias E."/>
        </authorList>
    </citation>
    <scope>NUCLEOTIDE SEQUENCE [LARGE SCALE GENOMIC DNA]</scope>
    <source>
        <strain evidence="3">SB210</strain>
    </source>
</reference>
<keyword evidence="1" id="KW-0732">Signal</keyword>
<dbReference type="KEGG" id="tet:TTHERM_00123610"/>
<sequence length="144" mass="16583">MNKFNSFILILAIISIASSKNLFDPKSLEIIRDEVNENGEQDFCQYKGGWDDSISTQNGDFIDVGEFHASVEEYDNGEYQVTANYKRIFFNRVELDDDQYNLQKVSDSGEFIYVGNVKNDGPVTQLSVSNIVKRKLRKIIQYFD</sequence>
<protein>
    <recommendedName>
        <fullName evidence="4">Transmembrane protein</fullName>
    </recommendedName>
</protein>
<evidence type="ECO:0000313" key="3">
    <source>
        <dbReference type="Proteomes" id="UP000009168"/>
    </source>
</evidence>
<feature type="chain" id="PRO_5004201414" description="Transmembrane protein" evidence="1">
    <location>
        <begin position="20"/>
        <end position="144"/>
    </location>
</feature>
<organism evidence="2 3">
    <name type="scientific">Tetrahymena thermophila (strain SB210)</name>
    <dbReference type="NCBI Taxonomy" id="312017"/>
    <lineage>
        <taxon>Eukaryota</taxon>
        <taxon>Sar</taxon>
        <taxon>Alveolata</taxon>
        <taxon>Ciliophora</taxon>
        <taxon>Intramacronucleata</taxon>
        <taxon>Oligohymenophorea</taxon>
        <taxon>Hymenostomatida</taxon>
        <taxon>Tetrahymenina</taxon>
        <taxon>Tetrahymenidae</taxon>
        <taxon>Tetrahymena</taxon>
    </lineage>
</organism>
<gene>
    <name evidence="2" type="ORF">TTHERM_00123610</name>
</gene>
<proteinExistence type="predicted"/>
<evidence type="ECO:0000256" key="1">
    <source>
        <dbReference type="SAM" id="SignalP"/>
    </source>
</evidence>
<dbReference type="RefSeq" id="XP_001010858.1">
    <property type="nucleotide sequence ID" value="XM_001010858.1"/>
</dbReference>
<name>Q22YQ8_TETTS</name>
<evidence type="ECO:0008006" key="4">
    <source>
        <dbReference type="Google" id="ProtNLM"/>
    </source>
</evidence>
<dbReference type="Proteomes" id="UP000009168">
    <property type="component" value="Unassembled WGS sequence"/>
</dbReference>
<dbReference type="AlphaFoldDB" id="Q22YQ8"/>
<dbReference type="HOGENOM" id="CLU_1800352_0_0_1"/>
<dbReference type="GeneID" id="7833241"/>
<accession>Q22YQ8</accession>
<feature type="signal peptide" evidence="1">
    <location>
        <begin position="1"/>
        <end position="19"/>
    </location>
</feature>
<dbReference type="InParanoid" id="Q22YQ8"/>
<evidence type="ECO:0000313" key="2">
    <source>
        <dbReference type="EMBL" id="EAR90613.1"/>
    </source>
</evidence>
<dbReference type="EMBL" id="GG662798">
    <property type="protein sequence ID" value="EAR90613.1"/>
    <property type="molecule type" value="Genomic_DNA"/>
</dbReference>